<protein>
    <recommendedName>
        <fullName evidence="2 5">Elongation factor Ts</fullName>
        <shortName evidence="5">EF-Ts</shortName>
    </recommendedName>
</protein>
<evidence type="ECO:0000256" key="2">
    <source>
        <dbReference type="ARBA" id="ARBA00016956"/>
    </source>
</evidence>
<organism evidence="7 8">
    <name type="scientific">Candidatus Giovannonibacteria bacterium RIFCSPLOWO2_01_FULL_46_32</name>
    <dbReference type="NCBI Taxonomy" id="1798353"/>
    <lineage>
        <taxon>Bacteria</taxon>
        <taxon>Candidatus Giovannoniibacteriota</taxon>
    </lineage>
</organism>
<evidence type="ECO:0000313" key="8">
    <source>
        <dbReference type="Proteomes" id="UP000177346"/>
    </source>
</evidence>
<comment type="similarity">
    <text evidence="1 5">Belongs to the EF-Ts family.</text>
</comment>
<evidence type="ECO:0000256" key="4">
    <source>
        <dbReference type="ARBA" id="ARBA00022917"/>
    </source>
</evidence>
<dbReference type="SUPFAM" id="SSF46934">
    <property type="entry name" value="UBA-like"/>
    <property type="match status" value="1"/>
</dbReference>
<keyword evidence="5" id="KW-0963">Cytoplasm</keyword>
<dbReference type="CDD" id="cd14275">
    <property type="entry name" value="UBA_EF-Ts"/>
    <property type="match status" value="1"/>
</dbReference>
<comment type="caution">
    <text evidence="7">The sequence shown here is derived from an EMBL/GenBank/DDBJ whole genome shotgun (WGS) entry which is preliminary data.</text>
</comment>
<proteinExistence type="inferred from homology"/>
<name>A0A1F5XHP0_9BACT</name>
<dbReference type="GO" id="GO:0003746">
    <property type="term" value="F:translation elongation factor activity"/>
    <property type="evidence" value="ECO:0007669"/>
    <property type="project" value="UniProtKB-UniRule"/>
</dbReference>
<dbReference type="Proteomes" id="UP000177346">
    <property type="component" value="Unassembled WGS sequence"/>
</dbReference>
<dbReference type="PANTHER" id="PTHR11741:SF0">
    <property type="entry name" value="ELONGATION FACTOR TS, MITOCHONDRIAL"/>
    <property type="match status" value="1"/>
</dbReference>
<dbReference type="FunFam" id="1.10.8.10:FF:000001">
    <property type="entry name" value="Elongation factor Ts"/>
    <property type="match status" value="1"/>
</dbReference>
<comment type="subcellular location">
    <subcellularLocation>
        <location evidence="5">Cytoplasm</location>
    </subcellularLocation>
</comment>
<feature type="region of interest" description="Involved in Mg(2+) ion dislocation from EF-Tu" evidence="5">
    <location>
        <begin position="81"/>
        <end position="84"/>
    </location>
</feature>
<evidence type="ECO:0000256" key="3">
    <source>
        <dbReference type="ARBA" id="ARBA00022768"/>
    </source>
</evidence>
<sequence>MNISADSVKRLRELTGASVALCKKALEDAEGDADKAMALLQKSSEALAMKKTERKTGAGVVDSYIHVNKRVGVLLELRCETDFVARNAEFQALAHDLALHIAGVAPEDVPSLMGQPYVKDPGASIEELIKRAVGRFGEKIEVARFTRYEV</sequence>
<dbReference type="InterPro" id="IPR036402">
    <property type="entry name" value="EF-Ts_dimer_sf"/>
</dbReference>
<dbReference type="Pfam" id="PF00889">
    <property type="entry name" value="EF_TS"/>
    <property type="match status" value="1"/>
</dbReference>
<evidence type="ECO:0000256" key="1">
    <source>
        <dbReference type="ARBA" id="ARBA00005532"/>
    </source>
</evidence>
<dbReference type="EMBL" id="MFIF01000006">
    <property type="protein sequence ID" value="OGF87316.1"/>
    <property type="molecule type" value="Genomic_DNA"/>
</dbReference>
<gene>
    <name evidence="5" type="primary">tsf</name>
    <name evidence="7" type="ORF">A3B19_03790</name>
</gene>
<comment type="function">
    <text evidence="5">Associates with the EF-Tu.GDP complex and induces the exchange of GDP to GTP. It remains bound to the aminoacyl-tRNA.EF-Tu.GTP complex up to the GTP hydrolysis stage on the ribosome.</text>
</comment>
<dbReference type="InterPro" id="IPR001816">
    <property type="entry name" value="Transl_elong_EFTs/EF1B"/>
</dbReference>
<dbReference type="InterPro" id="IPR014039">
    <property type="entry name" value="Transl_elong_EFTs/EF1B_dimer"/>
</dbReference>
<dbReference type="SUPFAM" id="SSF54713">
    <property type="entry name" value="Elongation factor Ts (EF-Ts), dimerisation domain"/>
    <property type="match status" value="1"/>
</dbReference>
<feature type="domain" description="Translation elongation factor EFTs/EF1B dimerisation" evidence="6">
    <location>
        <begin position="72"/>
        <end position="149"/>
    </location>
</feature>
<dbReference type="NCBIfam" id="TIGR00116">
    <property type="entry name" value="tsf"/>
    <property type="match status" value="1"/>
</dbReference>
<keyword evidence="3 5" id="KW-0251">Elongation factor</keyword>
<dbReference type="AlphaFoldDB" id="A0A1F5XHP0"/>
<dbReference type="HAMAP" id="MF_00050">
    <property type="entry name" value="EF_Ts"/>
    <property type="match status" value="1"/>
</dbReference>
<dbReference type="InterPro" id="IPR009060">
    <property type="entry name" value="UBA-like_sf"/>
</dbReference>
<reference evidence="7 8" key="1">
    <citation type="journal article" date="2016" name="Nat. Commun.">
        <title>Thousands of microbial genomes shed light on interconnected biogeochemical processes in an aquifer system.</title>
        <authorList>
            <person name="Anantharaman K."/>
            <person name="Brown C.T."/>
            <person name="Hug L.A."/>
            <person name="Sharon I."/>
            <person name="Castelle C.J."/>
            <person name="Probst A.J."/>
            <person name="Thomas B.C."/>
            <person name="Singh A."/>
            <person name="Wilkins M.J."/>
            <person name="Karaoz U."/>
            <person name="Brodie E.L."/>
            <person name="Williams K.H."/>
            <person name="Hubbard S.S."/>
            <person name="Banfield J.F."/>
        </authorList>
    </citation>
    <scope>NUCLEOTIDE SEQUENCE [LARGE SCALE GENOMIC DNA]</scope>
</reference>
<accession>A0A1F5XHP0</accession>
<dbReference type="Gene3D" id="1.10.8.10">
    <property type="entry name" value="DNA helicase RuvA subunit, C-terminal domain"/>
    <property type="match status" value="1"/>
</dbReference>
<dbReference type="Gene3D" id="3.30.479.20">
    <property type="entry name" value="Elongation factor Ts, dimerisation domain"/>
    <property type="match status" value="1"/>
</dbReference>
<keyword evidence="4 5" id="KW-0648">Protein biosynthesis</keyword>
<evidence type="ECO:0000256" key="5">
    <source>
        <dbReference type="HAMAP-Rule" id="MF_00050"/>
    </source>
</evidence>
<evidence type="ECO:0000259" key="6">
    <source>
        <dbReference type="Pfam" id="PF00889"/>
    </source>
</evidence>
<dbReference type="PANTHER" id="PTHR11741">
    <property type="entry name" value="ELONGATION FACTOR TS"/>
    <property type="match status" value="1"/>
</dbReference>
<evidence type="ECO:0000313" key="7">
    <source>
        <dbReference type="EMBL" id="OGF87316.1"/>
    </source>
</evidence>
<dbReference type="GO" id="GO:0005737">
    <property type="term" value="C:cytoplasm"/>
    <property type="evidence" value="ECO:0007669"/>
    <property type="project" value="UniProtKB-SubCell"/>
</dbReference>